<reference evidence="2 3" key="1">
    <citation type="submission" date="2016-11" db="EMBL/GenBank/DDBJ databases">
        <title>Genome sequence of Sphingomonas jeddahensis G39.</title>
        <authorList>
            <person name="Poehlein A."/>
            <person name="Wuebbeler J.H."/>
            <person name="Steinbuechel A."/>
            <person name="Daniel R."/>
        </authorList>
    </citation>
    <scope>NUCLEOTIDE SEQUENCE [LARGE SCALE GENOMIC DNA]</scope>
    <source>
        <strain evidence="2 3">G39</strain>
    </source>
</reference>
<dbReference type="SUPFAM" id="SSF55729">
    <property type="entry name" value="Acyl-CoA N-acyltransferases (Nat)"/>
    <property type="match status" value="1"/>
</dbReference>
<dbReference type="Pfam" id="PF00583">
    <property type="entry name" value="Acetyltransf_1"/>
    <property type="match status" value="1"/>
</dbReference>
<keyword evidence="3" id="KW-1185">Reference proteome</keyword>
<sequence>MLIRQAEPGDARAIAAIIVPTIRAGTTYALDPDMDEGDALAYWLGKDKQTFVAVADGAVVGTYYLRRNQDGGGAHVCNCGYMTGAASVGKGVARAMCAHSLDVARAAGYRAMQFNFVVSTNERAVLLWQSLGFSIVGRLPGAFRHPDAGYVDALVMHRAL</sequence>
<dbReference type="Proteomes" id="UP000188729">
    <property type="component" value="Unassembled WGS sequence"/>
</dbReference>
<feature type="domain" description="N-acetyltransferase" evidence="1">
    <location>
        <begin position="1"/>
        <end position="160"/>
    </location>
</feature>
<name>A0A1V2F010_9SPHN</name>
<accession>A0A1V2F010</accession>
<dbReference type="PROSITE" id="PS51186">
    <property type="entry name" value="GNAT"/>
    <property type="match status" value="1"/>
</dbReference>
<comment type="caution">
    <text evidence="2">The sequence shown here is derived from an EMBL/GenBank/DDBJ whole genome shotgun (WGS) entry which is preliminary data.</text>
</comment>
<dbReference type="AlphaFoldDB" id="A0A1V2F010"/>
<organism evidence="2 3">
    <name type="scientific">Sphingomonas jeddahensis</name>
    <dbReference type="NCBI Taxonomy" id="1915074"/>
    <lineage>
        <taxon>Bacteria</taxon>
        <taxon>Pseudomonadati</taxon>
        <taxon>Pseudomonadota</taxon>
        <taxon>Alphaproteobacteria</taxon>
        <taxon>Sphingomonadales</taxon>
        <taxon>Sphingomonadaceae</taxon>
        <taxon>Sphingomonas</taxon>
    </lineage>
</organism>
<dbReference type="STRING" id="1915074.SPHI_03950"/>
<dbReference type="EMBL" id="MPSB01000001">
    <property type="protein sequence ID" value="ONF97759.1"/>
    <property type="molecule type" value="Genomic_DNA"/>
</dbReference>
<evidence type="ECO:0000313" key="2">
    <source>
        <dbReference type="EMBL" id="ONF97759.1"/>
    </source>
</evidence>
<proteinExistence type="predicted"/>
<dbReference type="InterPro" id="IPR016181">
    <property type="entry name" value="Acyl_CoA_acyltransferase"/>
</dbReference>
<dbReference type="InterPro" id="IPR000182">
    <property type="entry name" value="GNAT_dom"/>
</dbReference>
<evidence type="ECO:0000259" key="1">
    <source>
        <dbReference type="PROSITE" id="PS51186"/>
    </source>
</evidence>
<evidence type="ECO:0000313" key="3">
    <source>
        <dbReference type="Proteomes" id="UP000188729"/>
    </source>
</evidence>
<protein>
    <recommendedName>
        <fullName evidence="1">N-acetyltransferase domain-containing protein</fullName>
    </recommendedName>
</protein>
<gene>
    <name evidence="2" type="ORF">SPHI_03950</name>
</gene>
<dbReference type="Gene3D" id="3.40.630.30">
    <property type="match status" value="1"/>
</dbReference>
<dbReference type="InterPro" id="IPR052742">
    <property type="entry name" value="Mito_N-acetyltransferase"/>
</dbReference>
<dbReference type="PANTHER" id="PTHR43138:SF1">
    <property type="entry name" value="N-ACETYLTRANSFERASE ACA1"/>
    <property type="match status" value="1"/>
</dbReference>
<dbReference type="CDD" id="cd04301">
    <property type="entry name" value="NAT_SF"/>
    <property type="match status" value="1"/>
</dbReference>
<dbReference type="PANTHER" id="PTHR43138">
    <property type="entry name" value="ACETYLTRANSFERASE, GNAT FAMILY"/>
    <property type="match status" value="1"/>
</dbReference>
<dbReference type="GO" id="GO:0016747">
    <property type="term" value="F:acyltransferase activity, transferring groups other than amino-acyl groups"/>
    <property type="evidence" value="ECO:0007669"/>
    <property type="project" value="InterPro"/>
</dbReference>
<dbReference type="RefSeq" id="WP_076743183.1">
    <property type="nucleotide sequence ID" value="NZ_MPSB01000001.1"/>
</dbReference>
<dbReference type="OrthoDB" id="9788300at2"/>